<evidence type="ECO:0000256" key="1">
    <source>
        <dbReference type="SAM" id="MobiDB-lite"/>
    </source>
</evidence>
<gene>
    <name evidence="3" type="ORF">NDN08_004149</name>
</gene>
<dbReference type="Proteomes" id="UP001157974">
    <property type="component" value="Unassembled WGS sequence"/>
</dbReference>
<keyword evidence="4" id="KW-1185">Reference proteome</keyword>
<proteinExistence type="predicted"/>
<evidence type="ECO:0000313" key="3">
    <source>
        <dbReference type="EMBL" id="KAJ8901947.1"/>
    </source>
</evidence>
<keyword evidence="2" id="KW-0812">Transmembrane</keyword>
<dbReference type="Gene3D" id="2.30.29.30">
    <property type="entry name" value="Pleckstrin-homology domain (PH domain)/Phosphotyrosine-binding domain (PTB)"/>
    <property type="match status" value="1"/>
</dbReference>
<feature type="region of interest" description="Disordered" evidence="1">
    <location>
        <begin position="104"/>
        <end position="128"/>
    </location>
</feature>
<reference evidence="3 4" key="1">
    <citation type="journal article" date="2023" name="Nat. Commun.">
        <title>Origin of minicircular mitochondrial genomes in red algae.</title>
        <authorList>
            <person name="Lee Y."/>
            <person name="Cho C.H."/>
            <person name="Lee Y.M."/>
            <person name="Park S.I."/>
            <person name="Yang J.H."/>
            <person name="West J.A."/>
            <person name="Bhattacharya D."/>
            <person name="Yoon H.S."/>
        </authorList>
    </citation>
    <scope>NUCLEOTIDE SEQUENCE [LARGE SCALE GENOMIC DNA]</scope>
    <source>
        <strain evidence="3 4">CCMP1338</strain>
        <tissue evidence="3">Whole cell</tissue>
    </source>
</reference>
<protein>
    <recommendedName>
        <fullName evidence="5">GRAM domain-containing protein</fullName>
    </recommendedName>
</protein>
<feature type="region of interest" description="Disordered" evidence="1">
    <location>
        <begin position="183"/>
        <end position="208"/>
    </location>
</feature>
<keyword evidence="2" id="KW-1133">Transmembrane helix</keyword>
<name>A0AAV8UL24_9RHOD</name>
<dbReference type="InterPro" id="IPR011993">
    <property type="entry name" value="PH-like_dom_sf"/>
</dbReference>
<evidence type="ECO:0008006" key="5">
    <source>
        <dbReference type="Google" id="ProtNLM"/>
    </source>
</evidence>
<dbReference type="EMBL" id="JAMWBK010000010">
    <property type="protein sequence ID" value="KAJ8901947.1"/>
    <property type="molecule type" value="Genomic_DNA"/>
</dbReference>
<accession>A0AAV8UL24</accession>
<feature type="compositionally biased region" description="Low complexity" evidence="1">
    <location>
        <begin position="191"/>
        <end position="201"/>
    </location>
</feature>
<evidence type="ECO:0000313" key="4">
    <source>
        <dbReference type="Proteomes" id="UP001157974"/>
    </source>
</evidence>
<feature type="transmembrane region" description="Helical" evidence="2">
    <location>
        <begin position="219"/>
        <end position="240"/>
    </location>
</feature>
<keyword evidence="2" id="KW-0472">Membrane</keyword>
<organism evidence="3 4">
    <name type="scientific">Rhodosorus marinus</name>
    <dbReference type="NCBI Taxonomy" id="101924"/>
    <lineage>
        <taxon>Eukaryota</taxon>
        <taxon>Rhodophyta</taxon>
        <taxon>Stylonematophyceae</taxon>
        <taxon>Stylonematales</taxon>
        <taxon>Stylonemataceae</taxon>
        <taxon>Rhodosorus</taxon>
    </lineage>
</organism>
<dbReference type="AlphaFoldDB" id="A0AAV8UL24"/>
<comment type="caution">
    <text evidence="3">The sequence shown here is derived from an EMBL/GenBank/DDBJ whole genome shotgun (WGS) entry which is preliminary data.</text>
</comment>
<sequence>MEEEGEKSKQVLTCAVVHKGVNKVGKMHVMSDHLVFRSGLLNDPPEVRIQYDDVEHLKRRGVGGISIELKEPEGEIWRFATFPRPEFAYRTLKSAMGFETLPDEEEAAEEPTGTRIEPQDTKAVPQTGTAKIENQQTEPVSDQEPVSVVPVPTQQWRNDLWKEDINKMQNPKIVSDMDAVMDSDADEDSDNLSTSSSGSNSPGVKTPDAVQRAQISPNALIIVLSIFVLVLVVIMVIEALDANEFATNELYILKRSAWDYDTSHPL</sequence>
<evidence type="ECO:0000256" key="2">
    <source>
        <dbReference type="SAM" id="Phobius"/>
    </source>
</evidence>